<dbReference type="Proteomes" id="UP000190312">
    <property type="component" value="Unassembled WGS sequence"/>
</dbReference>
<organism evidence="2 3">
    <name type="scientific">Aspergillus oryzae</name>
    <name type="common">Yellow koji mold</name>
    <dbReference type="NCBI Taxonomy" id="5062"/>
    <lineage>
        <taxon>Eukaryota</taxon>
        <taxon>Fungi</taxon>
        <taxon>Dikarya</taxon>
        <taxon>Ascomycota</taxon>
        <taxon>Pezizomycotina</taxon>
        <taxon>Eurotiomycetes</taxon>
        <taxon>Eurotiomycetidae</taxon>
        <taxon>Eurotiales</taxon>
        <taxon>Aspergillaceae</taxon>
        <taxon>Aspergillus</taxon>
        <taxon>Aspergillus subgen. Circumdati</taxon>
    </lineage>
</organism>
<protein>
    <recommendedName>
        <fullName evidence="1">Aminoglycoside phosphotransferase domain-containing protein</fullName>
    </recommendedName>
</protein>
<dbReference type="InterPro" id="IPR002575">
    <property type="entry name" value="Aminoglycoside_PTrfase"/>
</dbReference>
<dbReference type="InterPro" id="IPR051678">
    <property type="entry name" value="AGP_Transferase"/>
</dbReference>
<evidence type="ECO:0000259" key="1">
    <source>
        <dbReference type="Pfam" id="PF01636"/>
    </source>
</evidence>
<evidence type="ECO:0000313" key="2">
    <source>
        <dbReference type="EMBL" id="OOO08355.1"/>
    </source>
</evidence>
<dbReference type="PANTHER" id="PTHR21310:SF15">
    <property type="entry name" value="AMINOGLYCOSIDE PHOSPHOTRANSFERASE DOMAIN-CONTAINING PROTEIN"/>
    <property type="match status" value="1"/>
</dbReference>
<dbReference type="Pfam" id="PF01636">
    <property type="entry name" value="APH"/>
    <property type="match status" value="1"/>
</dbReference>
<dbReference type="VEuPathDB" id="FungiDB:AO090020000638"/>
<dbReference type="CDD" id="cd05120">
    <property type="entry name" value="APH_ChoK_like"/>
    <property type="match status" value="1"/>
</dbReference>
<reference evidence="2 3" key="1">
    <citation type="submission" date="2016-10" db="EMBL/GenBank/DDBJ databases">
        <title>Genome sequencing of Aspergillus oryzae BCC7051.</title>
        <authorList>
            <person name="Thammarongtham C."/>
            <person name="Vorapreeda T."/>
            <person name="Nookaew I."/>
            <person name="Srisuk T."/>
            <person name="Land M."/>
            <person name="Jeennor S."/>
            <person name="Laoteng K."/>
        </authorList>
    </citation>
    <scope>NUCLEOTIDE SEQUENCE [LARGE SCALE GENOMIC DNA]</scope>
    <source>
        <strain evidence="2 3">BCC7051</strain>
    </source>
</reference>
<dbReference type="SUPFAM" id="SSF56112">
    <property type="entry name" value="Protein kinase-like (PK-like)"/>
    <property type="match status" value="1"/>
</dbReference>
<dbReference type="AlphaFoldDB" id="A0A1S9DGZ9"/>
<proteinExistence type="predicted"/>
<name>A0A1S9DGZ9_ASPOZ</name>
<dbReference type="Gene3D" id="3.90.1200.10">
    <property type="match status" value="1"/>
</dbReference>
<sequence length="187" mass="21455">MITSSSKEVYDPNEAEVLQFIRRVSNIPVPKLYAAFEIDDSYLLFMEYIDGISMSQLSDEQKEVVNVELQQHLDVLHGIKSKSIGGPSGIVIPPYRVMRRSSKDAWSRLSSETCDYVFCHNDLSQENVIVDPETLKIKAIINWEYAEFFPAYFDYPFYKRLGPSMALEGERDDVPELLQLLNSESTN</sequence>
<dbReference type="OrthoDB" id="428260at2759"/>
<dbReference type="EMBL" id="MKZY01000005">
    <property type="protein sequence ID" value="OOO08355.1"/>
    <property type="molecule type" value="Genomic_DNA"/>
</dbReference>
<comment type="caution">
    <text evidence="2">The sequence shown here is derived from an EMBL/GenBank/DDBJ whole genome shotgun (WGS) entry which is preliminary data.</text>
</comment>
<evidence type="ECO:0000313" key="3">
    <source>
        <dbReference type="Proteomes" id="UP000190312"/>
    </source>
</evidence>
<dbReference type="eggNOG" id="ENOG502SJF8">
    <property type="taxonomic scope" value="Eukaryota"/>
</dbReference>
<accession>A0A1S9DGZ9</accession>
<dbReference type="PANTHER" id="PTHR21310">
    <property type="entry name" value="AMINOGLYCOSIDE PHOSPHOTRANSFERASE-RELATED-RELATED"/>
    <property type="match status" value="1"/>
</dbReference>
<feature type="domain" description="Aminoglycoside phosphotransferase" evidence="1">
    <location>
        <begin position="113"/>
        <end position="154"/>
    </location>
</feature>
<dbReference type="InterPro" id="IPR011009">
    <property type="entry name" value="Kinase-like_dom_sf"/>
</dbReference>
<gene>
    <name evidence="2" type="ORF">OAory_01096510</name>
</gene>